<organism evidence="2 3">
    <name type="scientific">Novymonas esmeraldas</name>
    <dbReference type="NCBI Taxonomy" id="1808958"/>
    <lineage>
        <taxon>Eukaryota</taxon>
        <taxon>Discoba</taxon>
        <taxon>Euglenozoa</taxon>
        <taxon>Kinetoplastea</taxon>
        <taxon>Metakinetoplastina</taxon>
        <taxon>Trypanosomatida</taxon>
        <taxon>Trypanosomatidae</taxon>
        <taxon>Novymonas</taxon>
    </lineage>
</organism>
<dbReference type="Proteomes" id="UP001430356">
    <property type="component" value="Unassembled WGS sequence"/>
</dbReference>
<keyword evidence="3" id="KW-1185">Reference proteome</keyword>
<sequence length="1677" mass="177322">MPPAPGIRASRELKRIAAEKRHLYTRLLANITADGISRRVASPLSSHTTGCTPQGRKYVFTSHGEEPSSFFRSSVCVPLHQRCSLVASEAHAASKEEAELGAVTDALVVLPSPADWVRLARLLDSDLFATFTALLTSMNASAVVRLGRDHHKGPDSHGSSVRFRVTVAVELAQIEDAETAVRKWKGAISHRGAPSAVENVSDAPLQKLQSFSHDRQYDFGVTGDWAPSARDAIKLALFKSLDALENHAVAEWQEAGREGALLLNELRCGERCVDDVGTSVLNAALRGRSADACAPPPLTTATGTWRFRCVAGSESVCVSTVMENVAVASEAYPAPPRAPRAAVGRSDLLPATTSLNRIAVDEVHLPFPVSAQTVAHPFLVGVSRKSAPAWREMHWLQQCVTGAALLFLATEKARLYSGASLPRVVVPGTSAAAHPLPTRSALRRSRLSFFDAGCMMPGVRRGHLDHEEAMEPEPADVRDGGNFAAQNCWHCPDVCVMIAAVRAELKMPARSYPKITFEQSAVHDPARRVRELAEGLYGDVDVLTRVRARWETPRGRLEACAVSDPALHRGAATSPRAWLSCSDTGTPRGPLPLLVAVVCSIYDQAFGRREEGTAVLGRYPTVPVRNPLARGGLDFLLFTWFEASPQVRCFSIGTTPPKLRATPPLDGVLRRELGPSMTRAMLFYDLLGQRVLFAETHAADAAAAVVRVDRLSEKLNCMQQDYYAPPSAVACQAFRSAPQRLRWSRTQRRLGHTLQRCAAVTDVSRGNDAGCRRAAAAALQACIKESGSELGALWTVLGTIAEATAVGDGGGGEAACAAPSLAVCFVEDAHAKDAAVAEDVHRGAGRQRWLGGRDVPWSSRALGRETAPPGAGVMEVRLRMGGTCTEARATVAAASGASGAATAASAEVVLRCRVDALGSASDAAEPEWLCETAAAASSGHPGAASPLLITAMRPASGVLPALTQLCRRALEHLYAGAHHNASLLLIRLLPPLHVLVGWCASAAPLFTDADGGYPPYEARFYAAPKLLGELLQGVAGKYTCSYGVPTHADCTRAQASWGARRSRDAVRSGAASTVASTTFFTSLPLHVDAMAASDIVQGQYGGGSGSGSSRTSRAPAVECTLQLERPLGCVGLSPLSSQPPSPMKSLATPTCALLLGRGVGRTKREAWRSAAWQALRLQFPEVVAQLEAHRDAAEMQQHPTQLNLLARGSRGDWCSDAPLVYKLRFDCTTLSSASTGAATRSRCAVTAVCADGSEVCVLPGHAAAAPSAGLAYVAAVTALRHAVHSAARGLTAGPTTATVAAAAAPVASTLPQQVGWGSAWPRTSVAAAAAAVGGGDDSDVLISAPYATWRDTSHYGKSLWHAYAGALSAHLGDDVVVDLIAHSSGEAAGRGLRLRRRRGQLARVQVRLRNWRSGVDGVGATVGWAAAWFAEQSRTPPRAIASFAAARPATDAAAATQHLVLAERSTAALMAQRAPAWEADGGGAGTDAGQLSLCLLQEITLWLRTLVERCALSRAMRAELRGLLSARASDVTRVQESYRWTLAERVEALLGRWLGRRTVVRIRRLAADAAPASPQAAVVAWVAEALVETHAARSCSGPPPHSRSTPARDSDTHCRPVLLWSAARAVGATSDEAAEELHRRVTAAVRGVVVAEPPPLSAPPRQDRGSPKQGSADCASW</sequence>
<reference evidence="2 3" key="1">
    <citation type="journal article" date="2021" name="MBio">
        <title>A New Model Trypanosomatid, Novymonas esmeraldas: Genomic Perception of Its 'Candidatus Pandoraea novymonadis' Endosymbiont.</title>
        <authorList>
            <person name="Zakharova A."/>
            <person name="Saura A."/>
            <person name="Butenko A."/>
            <person name="Podesvova L."/>
            <person name="Warmusova S."/>
            <person name="Kostygov A.Y."/>
            <person name="Nenarokova A."/>
            <person name="Lukes J."/>
            <person name="Opperdoes F.R."/>
            <person name="Yurchenko V."/>
        </authorList>
    </citation>
    <scope>NUCLEOTIDE SEQUENCE [LARGE SCALE GENOMIC DNA]</scope>
    <source>
        <strain evidence="2 3">E262AT.01</strain>
    </source>
</reference>
<name>A0AAW0EN54_9TRYP</name>
<comment type="caution">
    <text evidence="2">The sequence shown here is derived from an EMBL/GenBank/DDBJ whole genome shotgun (WGS) entry which is preliminary data.</text>
</comment>
<gene>
    <name evidence="2" type="ORF">NESM_000433100</name>
</gene>
<accession>A0AAW0EN54</accession>
<evidence type="ECO:0000256" key="1">
    <source>
        <dbReference type="SAM" id="MobiDB-lite"/>
    </source>
</evidence>
<evidence type="ECO:0000313" key="3">
    <source>
        <dbReference type="Proteomes" id="UP001430356"/>
    </source>
</evidence>
<feature type="region of interest" description="Disordered" evidence="1">
    <location>
        <begin position="1650"/>
        <end position="1677"/>
    </location>
</feature>
<protein>
    <submittedName>
        <fullName evidence="2">Uncharacterized protein</fullName>
    </submittedName>
</protein>
<feature type="region of interest" description="Disordered" evidence="1">
    <location>
        <begin position="1592"/>
        <end position="1611"/>
    </location>
</feature>
<evidence type="ECO:0000313" key="2">
    <source>
        <dbReference type="EMBL" id="KAK7195099.1"/>
    </source>
</evidence>
<proteinExistence type="predicted"/>
<dbReference type="EMBL" id="JAECZO010000047">
    <property type="protein sequence ID" value="KAK7195099.1"/>
    <property type="molecule type" value="Genomic_DNA"/>
</dbReference>